<evidence type="ECO:0000313" key="2">
    <source>
        <dbReference type="EMBL" id="WAH42730.1"/>
    </source>
</evidence>
<gene>
    <name evidence="2" type="ORF">NZD89_04660</name>
</gene>
<dbReference type="PANTHER" id="PTHR46832:SF1">
    <property type="entry name" value="5'-METHYLTHIOADENOSINE_S-ADENOSYLHOMOCYSTEINE NUCLEOSIDASE"/>
    <property type="match status" value="1"/>
</dbReference>
<dbReference type="EMBL" id="CP104067">
    <property type="protein sequence ID" value="WAH42730.1"/>
    <property type="molecule type" value="Genomic_DNA"/>
</dbReference>
<dbReference type="RefSeq" id="WP_268006605.1">
    <property type="nucleotide sequence ID" value="NZ_CP104067.1"/>
</dbReference>
<reference evidence="2" key="1">
    <citation type="submission" date="2022-08" db="EMBL/GenBank/DDBJ databases">
        <title>Alicyclobacillus fastidiosus DSM 17978, complete genome.</title>
        <authorList>
            <person name="Wang Q."/>
            <person name="Cai R."/>
            <person name="Wang Z."/>
        </authorList>
    </citation>
    <scope>NUCLEOTIDE SEQUENCE</scope>
    <source>
        <strain evidence="2">DSM 17978</strain>
    </source>
</reference>
<feature type="domain" description="Nucleoside phosphorylase" evidence="1">
    <location>
        <begin position="32"/>
        <end position="187"/>
    </location>
</feature>
<organism evidence="2 3">
    <name type="scientific">Alicyclobacillus fastidiosus</name>
    <dbReference type="NCBI Taxonomy" id="392011"/>
    <lineage>
        <taxon>Bacteria</taxon>
        <taxon>Bacillati</taxon>
        <taxon>Bacillota</taxon>
        <taxon>Bacilli</taxon>
        <taxon>Bacillales</taxon>
        <taxon>Alicyclobacillaceae</taxon>
        <taxon>Alicyclobacillus</taxon>
    </lineage>
</organism>
<sequence>MSKPVLVLAALRFEASAFTALQRNDRARWRVEVTGVGPTAARRRAEALIRQLQPSWVFGVGVCGALHSSLRRKTIVVPSRLYSDEREEWISPSPLPDEVRDVILGRVRVRAGTVARKGERSDTSVALSTGGLVSVRTVAASPEQKRALATQYDALFVDQESYTWCEVARSFGVPATILRVVLDGAKDALPTWNRPRSWPAALALPYRALAARRVLKAIEGGLSCAHW</sequence>
<protein>
    <submittedName>
        <fullName evidence="2">Phosphorylase</fullName>
    </submittedName>
</protein>
<dbReference type="Proteomes" id="UP001164761">
    <property type="component" value="Chromosome"/>
</dbReference>
<dbReference type="Pfam" id="PF01048">
    <property type="entry name" value="PNP_UDP_1"/>
    <property type="match status" value="1"/>
</dbReference>
<name>A0ABY6ZIX4_9BACL</name>
<dbReference type="InterPro" id="IPR035994">
    <property type="entry name" value="Nucleoside_phosphorylase_sf"/>
</dbReference>
<evidence type="ECO:0000313" key="3">
    <source>
        <dbReference type="Proteomes" id="UP001164761"/>
    </source>
</evidence>
<dbReference type="SUPFAM" id="SSF53167">
    <property type="entry name" value="Purine and uridine phosphorylases"/>
    <property type="match status" value="1"/>
</dbReference>
<dbReference type="InterPro" id="IPR000845">
    <property type="entry name" value="Nucleoside_phosphorylase_d"/>
</dbReference>
<keyword evidence="3" id="KW-1185">Reference proteome</keyword>
<evidence type="ECO:0000259" key="1">
    <source>
        <dbReference type="Pfam" id="PF01048"/>
    </source>
</evidence>
<proteinExistence type="predicted"/>
<dbReference type="PANTHER" id="PTHR46832">
    <property type="entry name" value="5'-METHYLTHIOADENOSINE/S-ADENOSYLHOMOCYSTEINE NUCLEOSIDASE"/>
    <property type="match status" value="1"/>
</dbReference>
<accession>A0ABY6ZIX4</accession>
<dbReference type="Gene3D" id="3.40.50.1580">
    <property type="entry name" value="Nucleoside phosphorylase domain"/>
    <property type="match status" value="1"/>
</dbReference>